<organism evidence="3 4">
    <name type="scientific">Alkalihalobacterium chitinilyticum</name>
    <dbReference type="NCBI Taxonomy" id="2980103"/>
    <lineage>
        <taxon>Bacteria</taxon>
        <taxon>Bacillati</taxon>
        <taxon>Bacillota</taxon>
        <taxon>Bacilli</taxon>
        <taxon>Bacillales</taxon>
        <taxon>Bacillaceae</taxon>
        <taxon>Alkalihalobacterium</taxon>
    </lineage>
</organism>
<evidence type="ECO:0000256" key="1">
    <source>
        <dbReference type="SAM" id="Coils"/>
    </source>
</evidence>
<protein>
    <submittedName>
        <fullName evidence="3">YhcN/YlaJ family sporulation lipoprotein</fullName>
    </submittedName>
</protein>
<dbReference type="EMBL" id="JAOTPO010000001">
    <property type="protein sequence ID" value="MDE5412017.1"/>
    <property type="molecule type" value="Genomic_DNA"/>
</dbReference>
<keyword evidence="3" id="KW-0449">Lipoprotein</keyword>
<comment type="caution">
    <text evidence="3">The sequence shown here is derived from an EMBL/GenBank/DDBJ whole genome shotgun (WGS) entry which is preliminary data.</text>
</comment>
<dbReference type="Proteomes" id="UP001148125">
    <property type="component" value="Unassembled WGS sequence"/>
</dbReference>
<evidence type="ECO:0000256" key="2">
    <source>
        <dbReference type="SAM" id="SignalP"/>
    </source>
</evidence>
<evidence type="ECO:0000313" key="4">
    <source>
        <dbReference type="Proteomes" id="UP001148125"/>
    </source>
</evidence>
<gene>
    <name evidence="3" type="ORF">N7Z68_01290</name>
</gene>
<name>A0ABT5VBE2_9BACI</name>
<feature type="chain" id="PRO_5045330735" evidence="2">
    <location>
        <begin position="22"/>
        <end position="148"/>
    </location>
</feature>
<sequence>MKKFSLFILTFFTLVCMQVGCGQMNLQQQEQTPLFIGQEAIVDQTQADNAKKIVLSMDEVIEVRGVANQDNIYIAPAVKHFDRLHLEGIRKDGFERVKKRYPNSTIFLSTDKKIFMELEKLERQLKQERISKEELDKRLKKLEEDMKG</sequence>
<proteinExistence type="predicted"/>
<feature type="coiled-coil region" evidence="1">
    <location>
        <begin position="118"/>
        <end position="145"/>
    </location>
</feature>
<keyword evidence="4" id="KW-1185">Reference proteome</keyword>
<keyword evidence="1" id="KW-0175">Coiled coil</keyword>
<reference evidence="3" key="1">
    <citation type="submission" date="2024-05" db="EMBL/GenBank/DDBJ databases">
        <title>Alkalihalobacillus sp. strain MEB203 novel alkaliphilic bacterium from Lonar Lake, India.</title>
        <authorList>
            <person name="Joshi A."/>
            <person name="Thite S."/>
            <person name="Mengade P."/>
        </authorList>
    </citation>
    <scope>NUCLEOTIDE SEQUENCE</scope>
    <source>
        <strain evidence="3">MEB 203</strain>
    </source>
</reference>
<evidence type="ECO:0000313" key="3">
    <source>
        <dbReference type="EMBL" id="MDE5412017.1"/>
    </source>
</evidence>
<dbReference type="RefSeq" id="WP_275116641.1">
    <property type="nucleotide sequence ID" value="NZ_JAOTPO010000001.1"/>
</dbReference>
<feature type="signal peptide" evidence="2">
    <location>
        <begin position="1"/>
        <end position="21"/>
    </location>
</feature>
<accession>A0ABT5VBE2</accession>
<keyword evidence="2" id="KW-0732">Signal</keyword>